<dbReference type="InterPro" id="IPR016187">
    <property type="entry name" value="CTDL_fold"/>
</dbReference>
<feature type="signal peptide" evidence="1">
    <location>
        <begin position="1"/>
        <end position="21"/>
    </location>
</feature>
<dbReference type="Gene3D" id="3.10.100.10">
    <property type="entry name" value="Mannose-Binding Protein A, subunit A"/>
    <property type="match status" value="1"/>
</dbReference>
<dbReference type="Proteomes" id="UP000230750">
    <property type="component" value="Unassembled WGS sequence"/>
</dbReference>
<dbReference type="AlphaFoldDB" id="A0A2G8L4A1"/>
<dbReference type="Pfam" id="PF00059">
    <property type="entry name" value="Lectin_C"/>
    <property type="match status" value="1"/>
</dbReference>
<keyword evidence="4" id="KW-1185">Reference proteome</keyword>
<evidence type="ECO:0000256" key="1">
    <source>
        <dbReference type="SAM" id="SignalP"/>
    </source>
</evidence>
<feature type="chain" id="PRO_5013600653" description="C-type lectin domain-containing protein" evidence="1">
    <location>
        <begin position="22"/>
        <end position="182"/>
    </location>
</feature>
<keyword evidence="1" id="KW-0732">Signal</keyword>
<dbReference type="PANTHER" id="PTHR22803">
    <property type="entry name" value="MANNOSE, PHOSPHOLIPASE, LECTIN RECEPTOR RELATED"/>
    <property type="match status" value="1"/>
</dbReference>
<name>A0A2G8L4A1_STIJA</name>
<evidence type="ECO:0000259" key="2">
    <source>
        <dbReference type="PROSITE" id="PS50041"/>
    </source>
</evidence>
<feature type="domain" description="C-type lectin" evidence="2">
    <location>
        <begin position="31"/>
        <end position="141"/>
    </location>
</feature>
<accession>A0A2G8L4A1</accession>
<gene>
    <name evidence="3" type="ORF">BSL78_07988</name>
</gene>
<sequence length="182" mass="21388">MALKLLLIVNLLVVFCSVGDGCDCPTFWTPWGDNCYRYFGARVSWYDAKNHCRTFGGCVDLVSIHSQSEQDFVYDYWKSLREEDTTYPKPGMWIGLNDIEQEGSFVWSDGTSLNYRHFDTDQETQDGDIYFLWDVHNSKWNPKGKWHNHLNTPDWYFQFMCKMSQESGEQLREAEKCLANKT</sequence>
<comment type="caution">
    <text evidence="3">The sequence shown here is derived from an EMBL/GenBank/DDBJ whole genome shotgun (WGS) entry which is preliminary data.</text>
</comment>
<dbReference type="OrthoDB" id="418245at2759"/>
<evidence type="ECO:0000313" key="3">
    <source>
        <dbReference type="EMBL" id="PIK55093.1"/>
    </source>
</evidence>
<protein>
    <recommendedName>
        <fullName evidence="2">C-type lectin domain-containing protein</fullName>
    </recommendedName>
</protein>
<dbReference type="InterPro" id="IPR001304">
    <property type="entry name" value="C-type_lectin-like"/>
</dbReference>
<dbReference type="InterPro" id="IPR016186">
    <property type="entry name" value="C-type_lectin-like/link_sf"/>
</dbReference>
<reference evidence="3 4" key="1">
    <citation type="journal article" date="2017" name="PLoS Biol.">
        <title>The sea cucumber genome provides insights into morphological evolution and visceral regeneration.</title>
        <authorList>
            <person name="Zhang X."/>
            <person name="Sun L."/>
            <person name="Yuan J."/>
            <person name="Sun Y."/>
            <person name="Gao Y."/>
            <person name="Zhang L."/>
            <person name="Li S."/>
            <person name="Dai H."/>
            <person name="Hamel J.F."/>
            <person name="Liu C."/>
            <person name="Yu Y."/>
            <person name="Liu S."/>
            <person name="Lin W."/>
            <person name="Guo K."/>
            <person name="Jin S."/>
            <person name="Xu P."/>
            <person name="Storey K.B."/>
            <person name="Huan P."/>
            <person name="Zhang T."/>
            <person name="Zhou Y."/>
            <person name="Zhang J."/>
            <person name="Lin C."/>
            <person name="Li X."/>
            <person name="Xing L."/>
            <person name="Huo D."/>
            <person name="Sun M."/>
            <person name="Wang L."/>
            <person name="Mercier A."/>
            <person name="Li F."/>
            <person name="Yang H."/>
            <person name="Xiang J."/>
        </authorList>
    </citation>
    <scope>NUCLEOTIDE SEQUENCE [LARGE SCALE GENOMIC DNA]</scope>
    <source>
        <strain evidence="3">Shaxun</strain>
        <tissue evidence="3">Muscle</tissue>
    </source>
</reference>
<evidence type="ECO:0000313" key="4">
    <source>
        <dbReference type="Proteomes" id="UP000230750"/>
    </source>
</evidence>
<dbReference type="InterPro" id="IPR050111">
    <property type="entry name" value="C-type_lectin/snaclec_domain"/>
</dbReference>
<dbReference type="EMBL" id="MRZV01000225">
    <property type="protein sequence ID" value="PIK55093.1"/>
    <property type="molecule type" value="Genomic_DNA"/>
</dbReference>
<dbReference type="SMART" id="SM00034">
    <property type="entry name" value="CLECT"/>
    <property type="match status" value="1"/>
</dbReference>
<dbReference type="PROSITE" id="PS50041">
    <property type="entry name" value="C_TYPE_LECTIN_2"/>
    <property type="match status" value="1"/>
</dbReference>
<proteinExistence type="predicted"/>
<organism evidence="3 4">
    <name type="scientific">Stichopus japonicus</name>
    <name type="common">Sea cucumber</name>
    <dbReference type="NCBI Taxonomy" id="307972"/>
    <lineage>
        <taxon>Eukaryota</taxon>
        <taxon>Metazoa</taxon>
        <taxon>Echinodermata</taxon>
        <taxon>Eleutherozoa</taxon>
        <taxon>Echinozoa</taxon>
        <taxon>Holothuroidea</taxon>
        <taxon>Aspidochirotacea</taxon>
        <taxon>Aspidochirotida</taxon>
        <taxon>Stichopodidae</taxon>
        <taxon>Apostichopus</taxon>
    </lineage>
</organism>
<dbReference type="SUPFAM" id="SSF56436">
    <property type="entry name" value="C-type lectin-like"/>
    <property type="match status" value="1"/>
</dbReference>